<dbReference type="STRING" id="71717.A0A4Y7THG2"/>
<reference evidence="14 15" key="1">
    <citation type="journal article" date="2019" name="Nat. Ecol. Evol.">
        <title>Megaphylogeny resolves global patterns of mushroom evolution.</title>
        <authorList>
            <person name="Varga T."/>
            <person name="Krizsan K."/>
            <person name="Foldi C."/>
            <person name="Dima B."/>
            <person name="Sanchez-Garcia M."/>
            <person name="Sanchez-Ramirez S."/>
            <person name="Szollosi G.J."/>
            <person name="Szarkandi J.G."/>
            <person name="Papp V."/>
            <person name="Albert L."/>
            <person name="Andreopoulos W."/>
            <person name="Angelini C."/>
            <person name="Antonin V."/>
            <person name="Barry K.W."/>
            <person name="Bougher N.L."/>
            <person name="Buchanan P."/>
            <person name="Buyck B."/>
            <person name="Bense V."/>
            <person name="Catcheside P."/>
            <person name="Chovatia M."/>
            <person name="Cooper J."/>
            <person name="Damon W."/>
            <person name="Desjardin D."/>
            <person name="Finy P."/>
            <person name="Geml J."/>
            <person name="Haridas S."/>
            <person name="Hughes K."/>
            <person name="Justo A."/>
            <person name="Karasinski D."/>
            <person name="Kautmanova I."/>
            <person name="Kiss B."/>
            <person name="Kocsube S."/>
            <person name="Kotiranta H."/>
            <person name="LaButti K.M."/>
            <person name="Lechner B.E."/>
            <person name="Liimatainen K."/>
            <person name="Lipzen A."/>
            <person name="Lukacs Z."/>
            <person name="Mihaltcheva S."/>
            <person name="Morgado L.N."/>
            <person name="Niskanen T."/>
            <person name="Noordeloos M.E."/>
            <person name="Ohm R.A."/>
            <person name="Ortiz-Santana B."/>
            <person name="Ovrebo C."/>
            <person name="Racz N."/>
            <person name="Riley R."/>
            <person name="Savchenko A."/>
            <person name="Shiryaev A."/>
            <person name="Soop K."/>
            <person name="Spirin V."/>
            <person name="Szebenyi C."/>
            <person name="Tomsovsky M."/>
            <person name="Tulloss R.E."/>
            <person name="Uehling J."/>
            <person name="Grigoriev I.V."/>
            <person name="Vagvolgyi C."/>
            <person name="Papp T."/>
            <person name="Martin F.M."/>
            <person name="Miettinen O."/>
            <person name="Hibbett D.S."/>
            <person name="Nagy L.G."/>
        </authorList>
    </citation>
    <scope>NUCLEOTIDE SEQUENCE [LARGE SCALE GENOMIC DNA]</scope>
    <source>
        <strain evidence="14 15">FP101781</strain>
    </source>
</reference>
<evidence type="ECO:0000256" key="8">
    <source>
        <dbReference type="ARBA" id="ARBA00023136"/>
    </source>
</evidence>
<sequence length="260" mass="28902">MPRLSLLLPLLFVSALTTAYATPEAKAAEYVELEARAPAQVISRCTVPNTVALTFDDGPYLYTRGIVDQLEAVGGKATFFVNGNNWGCIYDSDKAGNIKYAYDRGHQIASHTWAHRHLNSLTWDQIHDEMWRVELALSRITGGVPAFMRPPYGEYNNLVREAAGIRNQSLVLWDFDSGDSTGSSVSSQKTKYTNLANSRPSTILSLQHEVYQSTVNEVLPHAISQLRAKGYTFVTVADCLGTRKYQRTGPAQARDSNWHC</sequence>
<accession>A0A4Y7THG2</accession>
<keyword evidence="4" id="KW-0336">GPI-anchor</keyword>
<keyword evidence="11" id="KW-0961">Cell wall biogenesis/degradation</keyword>
<dbReference type="Proteomes" id="UP000298030">
    <property type="component" value="Unassembled WGS sequence"/>
</dbReference>
<dbReference type="AlphaFoldDB" id="A0A4Y7THG2"/>
<keyword evidence="4" id="KW-0325">Glycoprotein</keyword>
<evidence type="ECO:0000256" key="12">
    <source>
        <dbReference type="SAM" id="SignalP"/>
    </source>
</evidence>
<evidence type="ECO:0000256" key="9">
    <source>
        <dbReference type="ARBA" id="ARBA00023277"/>
    </source>
</evidence>
<evidence type="ECO:0000256" key="7">
    <source>
        <dbReference type="ARBA" id="ARBA00022801"/>
    </source>
</evidence>
<evidence type="ECO:0000259" key="13">
    <source>
        <dbReference type="PROSITE" id="PS51677"/>
    </source>
</evidence>
<comment type="cofactor">
    <cofactor evidence="1">
        <name>Co(2+)</name>
        <dbReference type="ChEBI" id="CHEBI:48828"/>
    </cofactor>
</comment>
<organism evidence="14 15">
    <name type="scientific">Coprinellus micaceus</name>
    <name type="common">Glistening ink-cap mushroom</name>
    <name type="synonym">Coprinus micaceus</name>
    <dbReference type="NCBI Taxonomy" id="71717"/>
    <lineage>
        <taxon>Eukaryota</taxon>
        <taxon>Fungi</taxon>
        <taxon>Dikarya</taxon>
        <taxon>Basidiomycota</taxon>
        <taxon>Agaricomycotina</taxon>
        <taxon>Agaricomycetes</taxon>
        <taxon>Agaricomycetidae</taxon>
        <taxon>Agaricales</taxon>
        <taxon>Agaricineae</taxon>
        <taxon>Psathyrellaceae</taxon>
        <taxon>Coprinellus</taxon>
    </lineage>
</organism>
<keyword evidence="7 14" id="KW-0378">Hydrolase</keyword>
<dbReference type="GO" id="GO:0005975">
    <property type="term" value="P:carbohydrate metabolic process"/>
    <property type="evidence" value="ECO:0007669"/>
    <property type="project" value="InterPro"/>
</dbReference>
<evidence type="ECO:0000256" key="2">
    <source>
        <dbReference type="ARBA" id="ARBA00004609"/>
    </source>
</evidence>
<evidence type="ECO:0000256" key="1">
    <source>
        <dbReference type="ARBA" id="ARBA00001941"/>
    </source>
</evidence>
<dbReference type="OrthoDB" id="2125469at2759"/>
<dbReference type="InterPro" id="IPR002509">
    <property type="entry name" value="NODB_dom"/>
</dbReference>
<evidence type="ECO:0000256" key="5">
    <source>
        <dbReference type="ARBA" id="ARBA00022723"/>
    </source>
</evidence>
<keyword evidence="6 12" id="KW-0732">Signal</keyword>
<feature type="domain" description="NodB homology" evidence="13">
    <location>
        <begin position="49"/>
        <end position="234"/>
    </location>
</feature>
<evidence type="ECO:0000256" key="6">
    <source>
        <dbReference type="ARBA" id="ARBA00022729"/>
    </source>
</evidence>
<dbReference type="EMBL" id="QPFP01000012">
    <property type="protein sequence ID" value="TEB33630.1"/>
    <property type="molecule type" value="Genomic_DNA"/>
</dbReference>
<dbReference type="GO" id="GO:0046872">
    <property type="term" value="F:metal ion binding"/>
    <property type="evidence" value="ECO:0007669"/>
    <property type="project" value="UniProtKB-KW"/>
</dbReference>
<keyword evidence="3" id="KW-1003">Cell membrane</keyword>
<evidence type="ECO:0000256" key="11">
    <source>
        <dbReference type="ARBA" id="ARBA00023316"/>
    </source>
</evidence>
<keyword evidence="5" id="KW-0479">Metal-binding</keyword>
<evidence type="ECO:0000256" key="4">
    <source>
        <dbReference type="ARBA" id="ARBA00022622"/>
    </source>
</evidence>
<dbReference type="GO" id="GO:0005886">
    <property type="term" value="C:plasma membrane"/>
    <property type="evidence" value="ECO:0007669"/>
    <property type="project" value="UniProtKB-SubCell"/>
</dbReference>
<dbReference type="InterPro" id="IPR011330">
    <property type="entry name" value="Glyco_hydro/deAcase_b/a-brl"/>
</dbReference>
<dbReference type="CDD" id="cd10951">
    <property type="entry name" value="CE4_ClCDA_like"/>
    <property type="match status" value="1"/>
</dbReference>
<dbReference type="PROSITE" id="PS51677">
    <property type="entry name" value="NODB"/>
    <property type="match status" value="1"/>
</dbReference>
<evidence type="ECO:0000256" key="10">
    <source>
        <dbReference type="ARBA" id="ARBA00023288"/>
    </source>
</evidence>
<dbReference type="SUPFAM" id="SSF88713">
    <property type="entry name" value="Glycoside hydrolase/deacetylase"/>
    <property type="match status" value="1"/>
</dbReference>
<dbReference type="GO" id="GO:0016810">
    <property type="term" value="F:hydrolase activity, acting on carbon-nitrogen (but not peptide) bonds"/>
    <property type="evidence" value="ECO:0007669"/>
    <property type="project" value="InterPro"/>
</dbReference>
<feature type="chain" id="PRO_5021236233" evidence="12">
    <location>
        <begin position="22"/>
        <end position="260"/>
    </location>
</feature>
<dbReference type="Gene3D" id="3.20.20.370">
    <property type="entry name" value="Glycoside hydrolase/deacetylase"/>
    <property type="match status" value="1"/>
</dbReference>
<keyword evidence="8" id="KW-0472">Membrane</keyword>
<proteinExistence type="predicted"/>
<evidence type="ECO:0000313" key="14">
    <source>
        <dbReference type="EMBL" id="TEB33630.1"/>
    </source>
</evidence>
<evidence type="ECO:0000313" key="15">
    <source>
        <dbReference type="Proteomes" id="UP000298030"/>
    </source>
</evidence>
<dbReference type="GO" id="GO:0071555">
    <property type="term" value="P:cell wall organization"/>
    <property type="evidence" value="ECO:0007669"/>
    <property type="project" value="UniProtKB-KW"/>
</dbReference>
<dbReference type="GO" id="GO:0098552">
    <property type="term" value="C:side of membrane"/>
    <property type="evidence" value="ECO:0007669"/>
    <property type="project" value="UniProtKB-KW"/>
</dbReference>
<keyword evidence="9" id="KW-0119">Carbohydrate metabolism</keyword>
<gene>
    <name evidence="14" type="ORF">FA13DRAFT_1730684</name>
</gene>
<dbReference type="PANTHER" id="PTHR46471">
    <property type="entry name" value="CHITIN DEACETYLASE"/>
    <property type="match status" value="1"/>
</dbReference>
<name>A0A4Y7THG2_COPMI</name>
<comment type="subcellular location">
    <subcellularLocation>
        <location evidence="2">Cell membrane</location>
        <topology evidence="2">Lipid-anchor</topology>
        <topology evidence="2">GPI-anchor</topology>
    </subcellularLocation>
</comment>
<keyword evidence="15" id="KW-1185">Reference proteome</keyword>
<evidence type="ECO:0000256" key="3">
    <source>
        <dbReference type="ARBA" id="ARBA00022475"/>
    </source>
</evidence>
<protein>
    <submittedName>
        <fullName evidence="14">Glycoside hydrolase/deacetylase</fullName>
    </submittedName>
</protein>
<keyword evidence="10" id="KW-0449">Lipoprotein</keyword>
<dbReference type="PANTHER" id="PTHR46471:SF2">
    <property type="entry name" value="CHITIN DEACETYLASE-RELATED"/>
    <property type="match status" value="1"/>
</dbReference>
<comment type="caution">
    <text evidence="14">The sequence shown here is derived from an EMBL/GenBank/DDBJ whole genome shotgun (WGS) entry which is preliminary data.</text>
</comment>
<dbReference type="Pfam" id="PF01522">
    <property type="entry name" value="Polysacc_deac_1"/>
    <property type="match status" value="1"/>
</dbReference>
<feature type="signal peptide" evidence="12">
    <location>
        <begin position="1"/>
        <end position="21"/>
    </location>
</feature>